<dbReference type="InterPro" id="IPR051338">
    <property type="entry name" value="NodU/CmcH_Carbamoyltrnsfr"/>
</dbReference>
<dbReference type="CDD" id="cd24098">
    <property type="entry name" value="ASKHA_NBD_TobZ_N"/>
    <property type="match status" value="1"/>
</dbReference>
<dbReference type="PANTHER" id="PTHR34847">
    <property type="entry name" value="NODULATION PROTEIN U"/>
    <property type="match status" value="1"/>
</dbReference>
<protein>
    <recommendedName>
        <fullName evidence="6">Carbamoyltransferase</fullName>
    </recommendedName>
</protein>
<evidence type="ECO:0000259" key="3">
    <source>
        <dbReference type="Pfam" id="PF16861"/>
    </source>
</evidence>
<evidence type="ECO:0000259" key="2">
    <source>
        <dbReference type="Pfam" id="PF02543"/>
    </source>
</evidence>
<dbReference type="InterPro" id="IPR003696">
    <property type="entry name" value="Carbtransf_dom"/>
</dbReference>
<name>A0A2N5XQ02_9HYPH</name>
<dbReference type="Proteomes" id="UP000234881">
    <property type="component" value="Unassembled WGS sequence"/>
</dbReference>
<dbReference type="InterPro" id="IPR031730">
    <property type="entry name" value="Carbam_trans_C"/>
</dbReference>
<dbReference type="AlphaFoldDB" id="A0A2N5XQ02"/>
<evidence type="ECO:0000313" key="5">
    <source>
        <dbReference type="Proteomes" id="UP000234881"/>
    </source>
</evidence>
<dbReference type="Gene3D" id="3.90.870.20">
    <property type="entry name" value="Carbamoyltransferase, C-terminal domain"/>
    <property type="match status" value="1"/>
</dbReference>
<dbReference type="SUPFAM" id="SSF53067">
    <property type="entry name" value="Actin-like ATPase domain"/>
    <property type="match status" value="1"/>
</dbReference>
<feature type="domain" description="Carbamoyltransferase C-terminal" evidence="3">
    <location>
        <begin position="404"/>
        <end position="592"/>
    </location>
</feature>
<comment type="caution">
    <text evidence="4">The sequence shown here is derived from an EMBL/GenBank/DDBJ whole genome shotgun (WGS) entry which is preliminary data.</text>
</comment>
<dbReference type="RefSeq" id="WP_101534464.1">
    <property type="nucleotide sequence ID" value="NZ_PKUQ01000026.1"/>
</dbReference>
<organism evidence="4 5">
    <name type="scientific">Cohaesibacter celericrescens</name>
    <dbReference type="NCBI Taxonomy" id="2067669"/>
    <lineage>
        <taxon>Bacteria</taxon>
        <taxon>Pseudomonadati</taxon>
        <taxon>Pseudomonadota</taxon>
        <taxon>Alphaproteobacteria</taxon>
        <taxon>Hyphomicrobiales</taxon>
        <taxon>Cohaesibacteraceae</taxon>
    </lineage>
</organism>
<dbReference type="Pfam" id="PF02543">
    <property type="entry name" value="Carbam_trans_N"/>
    <property type="match status" value="1"/>
</dbReference>
<sequence length="610" mass="67494">MKILGISAYYHDAAAAIVQDGTIIAAASEERFSRIKGDPSFPKCAIRFCLEKAGLDICQLDAVVFYDKPFPKFERLIETTLSFAPAGFSLFNRAMPVWIKQKLFQKNMLRKELQSLSLRKSQLPPLLFSEHHLSHAASAYYPSPFDEALILVSDGVGEWATTSIAYGEGHAISPLQELRFPHSLGLLYAAFTYYLGFKVNSGEYKMMGLAAYGTPRYTKTILDNIVDLKPDGSFHLNLDFFGFCHETRMTSERFHTLFGGEAREADHPILNRHLDIAASIQDVTEQILLLQTRHMAKKRGTRNLCFAGGVALNVAANGRILRDGLFKKIWVQPAAGDAGGAIGAALAGFHLGLKQPRPSAASSDGMKGGYLGPAYTSQEIQRRLSVLGAKFSKLNENEIISRTASALSEQKVVGWFQGAMEFGPRALGNRSILADARNPQMKAVLNERIKFRETFRPFAPAIPEEYVADYFDLAIPSPYMQVLATVKNVHCDSPLQGNPENQFVSPETPRSPLPAITHVDGSARVQTVNKSTNPQFHSLLMAFGQETGCPVLINTSFNIRGEPLVCSPEDAYQCFMGANLDILVIGDLWLEREEQPEIDVTRYRNAFEAD</sequence>
<gene>
    <name evidence="4" type="ORF">C0081_13975</name>
</gene>
<accession>A0A2N5XQ02</accession>
<feature type="domain" description="Carbamoyltransferase" evidence="2">
    <location>
        <begin position="2"/>
        <end position="346"/>
    </location>
</feature>
<dbReference type="Pfam" id="PF16861">
    <property type="entry name" value="Carbam_trans_C"/>
    <property type="match status" value="1"/>
</dbReference>
<dbReference type="EMBL" id="PKUQ01000026">
    <property type="protein sequence ID" value="PLW76573.1"/>
    <property type="molecule type" value="Genomic_DNA"/>
</dbReference>
<dbReference type="Gene3D" id="3.30.420.40">
    <property type="match status" value="2"/>
</dbReference>
<evidence type="ECO:0000313" key="4">
    <source>
        <dbReference type="EMBL" id="PLW76573.1"/>
    </source>
</evidence>
<evidence type="ECO:0008006" key="6">
    <source>
        <dbReference type="Google" id="ProtNLM"/>
    </source>
</evidence>
<dbReference type="PANTHER" id="PTHR34847:SF1">
    <property type="entry name" value="NODULATION PROTEIN U"/>
    <property type="match status" value="1"/>
</dbReference>
<proteinExistence type="inferred from homology"/>
<dbReference type="InterPro" id="IPR038152">
    <property type="entry name" value="Carbam_trans_C_sf"/>
</dbReference>
<comment type="similarity">
    <text evidence="1">Belongs to the NodU/CmcH family.</text>
</comment>
<dbReference type="InterPro" id="IPR043129">
    <property type="entry name" value="ATPase_NBD"/>
</dbReference>
<dbReference type="GO" id="GO:0003824">
    <property type="term" value="F:catalytic activity"/>
    <property type="evidence" value="ECO:0007669"/>
    <property type="project" value="InterPro"/>
</dbReference>
<keyword evidence="5" id="KW-1185">Reference proteome</keyword>
<dbReference type="OrthoDB" id="9780777at2"/>
<evidence type="ECO:0000256" key="1">
    <source>
        <dbReference type="ARBA" id="ARBA00006129"/>
    </source>
</evidence>
<reference evidence="4 5" key="1">
    <citation type="submission" date="2018-01" db="EMBL/GenBank/DDBJ databases">
        <title>The draft genome sequence of Cohaesibacter sp. H1304.</title>
        <authorList>
            <person name="Wang N.-N."/>
            <person name="Du Z.-J."/>
        </authorList>
    </citation>
    <scope>NUCLEOTIDE SEQUENCE [LARGE SCALE GENOMIC DNA]</scope>
    <source>
        <strain evidence="4 5">H1304</strain>
    </source>
</reference>